<protein>
    <submittedName>
        <fullName evidence="3">Oligosaccharide deacetylase domain-containing protein</fullName>
    </submittedName>
</protein>
<gene>
    <name evidence="3" type="ORF">OJ252_3292</name>
</gene>
<dbReference type="SUPFAM" id="SSF88713">
    <property type="entry name" value="Glycoside hydrolase/deacetylase"/>
    <property type="match status" value="1"/>
</dbReference>
<keyword evidence="4" id="KW-1185">Reference proteome</keyword>
<dbReference type="PROSITE" id="PS51677">
    <property type="entry name" value="NODB"/>
    <property type="match status" value="1"/>
</dbReference>
<dbReference type="PANTHER" id="PTHR10587">
    <property type="entry name" value="GLYCOSYL TRANSFERASE-RELATED"/>
    <property type="match status" value="1"/>
</dbReference>
<dbReference type="Pfam" id="PF01522">
    <property type="entry name" value="Polysacc_deac_1"/>
    <property type="match status" value="1"/>
</dbReference>
<dbReference type="InterPro" id="IPR002509">
    <property type="entry name" value="NODB_dom"/>
</dbReference>
<evidence type="ECO:0000259" key="2">
    <source>
        <dbReference type="PROSITE" id="PS51677"/>
    </source>
</evidence>
<evidence type="ECO:0000313" key="3">
    <source>
        <dbReference type="EMBL" id="KAJ1606102.1"/>
    </source>
</evidence>
<dbReference type="Gene3D" id="3.20.20.370">
    <property type="entry name" value="Glycoside hydrolase/deacetylase"/>
    <property type="match status" value="2"/>
</dbReference>
<evidence type="ECO:0000313" key="4">
    <source>
        <dbReference type="Proteomes" id="UP001071777"/>
    </source>
</evidence>
<reference evidence="3" key="1">
    <citation type="submission" date="2022-10" db="EMBL/GenBank/DDBJ databases">
        <title>Adaptive evolution leads to modifications in subtelomeric GC content in a zoonotic Cryptosporidium species.</title>
        <authorList>
            <person name="Li J."/>
            <person name="Feng Y."/>
            <person name="Xiao L."/>
        </authorList>
    </citation>
    <scope>NUCLEOTIDE SEQUENCE</scope>
    <source>
        <strain evidence="3">25894</strain>
    </source>
</reference>
<comment type="caution">
    <text evidence="3">The sequence shown here is derived from an EMBL/GenBank/DDBJ whole genome shotgun (WGS) entry which is preliminary data.</text>
</comment>
<dbReference type="InterPro" id="IPR011330">
    <property type="entry name" value="Glyco_hydro/deAcase_b/a-brl"/>
</dbReference>
<proteinExistence type="predicted"/>
<dbReference type="InterPro" id="IPR050248">
    <property type="entry name" value="Polysacc_deacetylase_ArnD"/>
</dbReference>
<feature type="region of interest" description="Disordered" evidence="1">
    <location>
        <begin position="248"/>
        <end position="274"/>
    </location>
</feature>
<sequence>MGKRRKKKRFSILKLLMADGSSCQSELSDDSELAGRETFENAAINSLVGGLDDEELVGAFHHLDSSADPQEVLNRRNSQLYIMNTISSSKSKPGNMFSKTAWETLNRSMMNSFGMYLMDAVWWFDTELPIVALTIDDVPGLDPETNENILTLLGEYNIKCTFFVTERNAKYIKDADHFLRRCISEGHELGNHLAKDIPAHKLPISTFTKHLLECEHLISKYSPEHISSNSFIIPSSCLGTRKSSANSSETTPVSSLSPSSSSSSSSSLAPASSCTPLQEDQSVCCSIPGEQTRRYKWFRPPFGRLTKQQYELVVSRGYNVVMCDVYPNDVSFQGFPQFLAQFCTNNASPGSIVCLHIPSNSFRSANVEVFKLMLPELSRRFRCVTLSQLAEMVYLEQNSSSL</sequence>
<name>A0ABQ8P2T4_9CRYT</name>
<organism evidence="3 4">
    <name type="scientific">Cryptosporidium canis</name>
    <dbReference type="NCBI Taxonomy" id="195482"/>
    <lineage>
        <taxon>Eukaryota</taxon>
        <taxon>Sar</taxon>
        <taxon>Alveolata</taxon>
        <taxon>Apicomplexa</taxon>
        <taxon>Conoidasida</taxon>
        <taxon>Coccidia</taxon>
        <taxon>Eucoccidiorida</taxon>
        <taxon>Eimeriorina</taxon>
        <taxon>Cryptosporidiidae</taxon>
        <taxon>Cryptosporidium</taxon>
    </lineage>
</organism>
<accession>A0ABQ8P2T4</accession>
<feature type="compositionally biased region" description="Low complexity" evidence="1">
    <location>
        <begin position="254"/>
        <end position="273"/>
    </location>
</feature>
<feature type="domain" description="NodB homology" evidence="2">
    <location>
        <begin position="129"/>
        <end position="192"/>
    </location>
</feature>
<dbReference type="EMBL" id="JAPCXB010000151">
    <property type="protein sequence ID" value="KAJ1606102.1"/>
    <property type="molecule type" value="Genomic_DNA"/>
</dbReference>
<dbReference type="Proteomes" id="UP001071777">
    <property type="component" value="Unassembled WGS sequence"/>
</dbReference>
<evidence type="ECO:0000256" key="1">
    <source>
        <dbReference type="SAM" id="MobiDB-lite"/>
    </source>
</evidence>
<dbReference type="PANTHER" id="PTHR10587:SF137">
    <property type="entry name" value="4-DEOXY-4-FORMAMIDO-L-ARABINOSE-PHOSPHOUNDECAPRENOL DEFORMYLASE ARND-RELATED"/>
    <property type="match status" value="1"/>
</dbReference>